<evidence type="ECO:0000313" key="3">
    <source>
        <dbReference type="Proteomes" id="UP000688947"/>
    </source>
</evidence>
<evidence type="ECO:0000256" key="1">
    <source>
        <dbReference type="SAM" id="MobiDB-lite"/>
    </source>
</evidence>
<dbReference type="Proteomes" id="UP000688947">
    <property type="component" value="Unassembled WGS sequence"/>
</dbReference>
<comment type="caution">
    <text evidence="2">The sequence shown here is derived from an EMBL/GenBank/DDBJ whole genome shotgun (WGS) entry which is preliminary data.</text>
</comment>
<evidence type="ECO:0000313" key="2">
    <source>
        <dbReference type="EMBL" id="KAG6948129.1"/>
    </source>
</evidence>
<accession>A0A8T1TUC2</accession>
<dbReference type="AlphaFoldDB" id="A0A8T1TUC2"/>
<feature type="region of interest" description="Disordered" evidence="1">
    <location>
        <begin position="1"/>
        <end position="77"/>
    </location>
</feature>
<organism evidence="2 3">
    <name type="scientific">Phytophthora cactorum</name>
    <dbReference type="NCBI Taxonomy" id="29920"/>
    <lineage>
        <taxon>Eukaryota</taxon>
        <taxon>Sar</taxon>
        <taxon>Stramenopiles</taxon>
        <taxon>Oomycota</taxon>
        <taxon>Peronosporomycetes</taxon>
        <taxon>Peronosporales</taxon>
        <taxon>Peronosporaceae</taxon>
        <taxon>Phytophthora</taxon>
    </lineage>
</organism>
<protein>
    <submittedName>
        <fullName evidence="2">Uncharacterized protein</fullName>
    </submittedName>
</protein>
<feature type="compositionally biased region" description="Basic residues" evidence="1">
    <location>
        <begin position="34"/>
        <end position="47"/>
    </location>
</feature>
<feature type="compositionally biased region" description="Polar residues" evidence="1">
    <location>
        <begin position="66"/>
        <end position="77"/>
    </location>
</feature>
<name>A0A8T1TUC2_9STRA</name>
<dbReference type="EMBL" id="JAENGZ010001430">
    <property type="protein sequence ID" value="KAG6948129.1"/>
    <property type="molecule type" value="Genomic_DNA"/>
</dbReference>
<proteinExistence type="predicted"/>
<sequence>MTLMKERTRLRKERKAAMRTTRSRRTRTMETRRTSIHVHRARGRHAAGGKGWRPSWKKARPFATYRPSNPTTIPGQT</sequence>
<gene>
    <name evidence="2" type="ORF">JG687_00015675</name>
</gene>
<reference evidence="2" key="1">
    <citation type="submission" date="2021-01" db="EMBL/GenBank/DDBJ databases">
        <title>Phytophthora aleatoria, a newly-described species from Pinus radiata is distinct from Phytophthora cactorum isolates based on comparative genomics.</title>
        <authorList>
            <person name="Mcdougal R."/>
            <person name="Panda P."/>
            <person name="Williams N."/>
            <person name="Studholme D.J."/>
        </authorList>
    </citation>
    <scope>NUCLEOTIDE SEQUENCE</scope>
    <source>
        <strain evidence="2">NZFS 3830</strain>
    </source>
</reference>